<dbReference type="EMBL" id="KB456263">
    <property type="protein sequence ID" value="EMF13442.1"/>
    <property type="molecule type" value="Genomic_DNA"/>
</dbReference>
<dbReference type="GeneID" id="27898400"/>
<dbReference type="RefSeq" id="XP_016761563.1">
    <property type="nucleotide sequence ID" value="XM_016901263.1"/>
</dbReference>
<dbReference type="Proteomes" id="UP000016931">
    <property type="component" value="Unassembled WGS sequence"/>
</dbReference>
<proteinExistence type="predicted"/>
<dbReference type="AlphaFoldDB" id="M3B114"/>
<accession>M3B114</accession>
<dbReference type="HOGENOM" id="CLU_1817015_0_0_1"/>
<evidence type="ECO:0000313" key="2">
    <source>
        <dbReference type="Proteomes" id="UP000016931"/>
    </source>
</evidence>
<sequence length="142" mass="16949">MWSDDDNDDDELDSPLPTAVVKLHNWQDWSVWIDYIKKEATMLGVWSDIDPDTDEADEDNPVQYKARPTFDFAIKRTRDEITDAQIEYKFLIYLWKDKQKSYRRIRTIIHQSIAVHLQYRILTCRTIRAELKKLAEFTKPPS</sequence>
<protein>
    <submittedName>
        <fullName evidence="1">Uncharacterized protein</fullName>
    </submittedName>
</protein>
<evidence type="ECO:0000313" key="1">
    <source>
        <dbReference type="EMBL" id="EMF13442.1"/>
    </source>
</evidence>
<organism evidence="1 2">
    <name type="scientific">Sphaerulina musiva (strain SO2202)</name>
    <name type="common">Poplar stem canker fungus</name>
    <name type="synonym">Septoria musiva</name>
    <dbReference type="NCBI Taxonomy" id="692275"/>
    <lineage>
        <taxon>Eukaryota</taxon>
        <taxon>Fungi</taxon>
        <taxon>Dikarya</taxon>
        <taxon>Ascomycota</taxon>
        <taxon>Pezizomycotina</taxon>
        <taxon>Dothideomycetes</taxon>
        <taxon>Dothideomycetidae</taxon>
        <taxon>Mycosphaerellales</taxon>
        <taxon>Mycosphaerellaceae</taxon>
        <taxon>Sphaerulina</taxon>
    </lineage>
</organism>
<keyword evidence="2" id="KW-1185">Reference proteome</keyword>
<gene>
    <name evidence="1" type="ORF">SEPMUDRAFT_116481</name>
</gene>
<name>M3B114_SPHMS</name>
<reference evidence="1 2" key="1">
    <citation type="journal article" date="2012" name="PLoS Pathog.">
        <title>Diverse lifestyles and strategies of plant pathogenesis encoded in the genomes of eighteen Dothideomycetes fungi.</title>
        <authorList>
            <person name="Ohm R.A."/>
            <person name="Feau N."/>
            <person name="Henrissat B."/>
            <person name="Schoch C.L."/>
            <person name="Horwitz B.A."/>
            <person name="Barry K.W."/>
            <person name="Condon B.J."/>
            <person name="Copeland A.C."/>
            <person name="Dhillon B."/>
            <person name="Glaser F."/>
            <person name="Hesse C.N."/>
            <person name="Kosti I."/>
            <person name="LaButti K."/>
            <person name="Lindquist E.A."/>
            <person name="Lucas S."/>
            <person name="Salamov A.A."/>
            <person name="Bradshaw R.E."/>
            <person name="Ciuffetti L."/>
            <person name="Hamelin R.C."/>
            <person name="Kema G.H.J."/>
            <person name="Lawrence C."/>
            <person name="Scott J.A."/>
            <person name="Spatafora J.W."/>
            <person name="Turgeon B.G."/>
            <person name="de Wit P.J.G.M."/>
            <person name="Zhong S."/>
            <person name="Goodwin S.B."/>
            <person name="Grigoriev I.V."/>
        </authorList>
    </citation>
    <scope>NUCLEOTIDE SEQUENCE [LARGE SCALE GENOMIC DNA]</scope>
    <source>
        <strain evidence="1 2">SO2202</strain>
    </source>
</reference>